<comment type="caution">
    <text evidence="2">The sequence shown here is derived from an EMBL/GenBank/DDBJ whole genome shotgun (WGS) entry which is preliminary data.</text>
</comment>
<keyword evidence="3" id="KW-1185">Reference proteome</keyword>
<dbReference type="EMBL" id="JAAALK010000082">
    <property type="protein sequence ID" value="KAG8088748.1"/>
    <property type="molecule type" value="Genomic_DNA"/>
</dbReference>
<organism evidence="2 3">
    <name type="scientific">Zizania palustris</name>
    <name type="common">Northern wild rice</name>
    <dbReference type="NCBI Taxonomy" id="103762"/>
    <lineage>
        <taxon>Eukaryota</taxon>
        <taxon>Viridiplantae</taxon>
        <taxon>Streptophyta</taxon>
        <taxon>Embryophyta</taxon>
        <taxon>Tracheophyta</taxon>
        <taxon>Spermatophyta</taxon>
        <taxon>Magnoliopsida</taxon>
        <taxon>Liliopsida</taxon>
        <taxon>Poales</taxon>
        <taxon>Poaceae</taxon>
        <taxon>BOP clade</taxon>
        <taxon>Oryzoideae</taxon>
        <taxon>Oryzeae</taxon>
        <taxon>Zizaniinae</taxon>
        <taxon>Zizania</taxon>
    </lineage>
</organism>
<dbReference type="Proteomes" id="UP000729402">
    <property type="component" value="Unassembled WGS sequence"/>
</dbReference>
<evidence type="ECO:0000313" key="3">
    <source>
        <dbReference type="Proteomes" id="UP000729402"/>
    </source>
</evidence>
<name>A0A8J5WD77_ZIZPA</name>
<accession>A0A8J5WD77</accession>
<reference evidence="2" key="1">
    <citation type="journal article" date="2021" name="bioRxiv">
        <title>Whole Genome Assembly and Annotation of Northern Wild Rice, Zizania palustris L., Supports a Whole Genome Duplication in the Zizania Genus.</title>
        <authorList>
            <person name="Haas M."/>
            <person name="Kono T."/>
            <person name="Macchietto M."/>
            <person name="Millas R."/>
            <person name="McGilp L."/>
            <person name="Shao M."/>
            <person name="Duquette J."/>
            <person name="Hirsch C.N."/>
            <person name="Kimball J."/>
        </authorList>
    </citation>
    <scope>NUCLEOTIDE SEQUENCE</scope>
    <source>
        <tissue evidence="2">Fresh leaf tissue</tissue>
    </source>
</reference>
<protein>
    <submittedName>
        <fullName evidence="2">Uncharacterized protein</fullName>
    </submittedName>
</protein>
<sequence>MPTEVTGFRSLKSPCEHALGINLIIPLLPTVAFAHLVAASSRPTTATTPPVHRHLRPSRSATALPVCRCHSDGRLPSPDDRRYRLHPPYPNNQSPPGCSWPPRRRRRPGTDLRAVEAAREPLPSGPRARSGISHPSRFSFLEVRILICFYFPGKSKIDPVALSLARPRWPKCRRSALYPLIACISAAAAPLSSST</sequence>
<evidence type="ECO:0000313" key="2">
    <source>
        <dbReference type="EMBL" id="KAG8088748.1"/>
    </source>
</evidence>
<feature type="region of interest" description="Disordered" evidence="1">
    <location>
        <begin position="71"/>
        <end position="111"/>
    </location>
</feature>
<dbReference type="AlphaFoldDB" id="A0A8J5WD77"/>
<reference evidence="2" key="2">
    <citation type="submission" date="2021-02" db="EMBL/GenBank/DDBJ databases">
        <authorList>
            <person name="Kimball J.A."/>
            <person name="Haas M.W."/>
            <person name="Macchietto M."/>
            <person name="Kono T."/>
            <person name="Duquette J."/>
            <person name="Shao M."/>
        </authorList>
    </citation>
    <scope>NUCLEOTIDE SEQUENCE</scope>
    <source>
        <tissue evidence="2">Fresh leaf tissue</tissue>
    </source>
</reference>
<proteinExistence type="predicted"/>
<evidence type="ECO:0000256" key="1">
    <source>
        <dbReference type="SAM" id="MobiDB-lite"/>
    </source>
</evidence>
<feature type="compositionally biased region" description="Basic and acidic residues" evidence="1">
    <location>
        <begin position="71"/>
        <end position="82"/>
    </location>
</feature>
<gene>
    <name evidence="2" type="ORF">GUJ93_ZPchr0010g11068</name>
</gene>